<keyword evidence="1" id="KW-0805">Transcription regulation</keyword>
<feature type="transmembrane region" description="Helical" evidence="4">
    <location>
        <begin position="35"/>
        <end position="54"/>
    </location>
</feature>
<sequence>MLIHLIQILIFSSFIFLSFLMMSNPLKVNKKANKWFGVFLFLWASFWVDEILILTKANPLSEISTLLISFFQFFTPIILYLSIVFFTNPNYKFRIKDFLFLVLPIAYLILLIISIITPVNIDSILVFTLILHALIFTTLSYLKIRKHQHQINLFSSNTIEIDLKWLEYIVLGIIFIAISITVFNFVYFGLPLNLYINIIMLGGAFFVAYHALRQKEIFPLNEKHREEIIALEDDERLVDIPKRKIIKDEDLVVLKTKLNVLIKNKELYLNHEINLASLSEEMNITSHQLSYIINNGFNQNFFQFINEYRVEKAKTLLMDKSSDNLSILGIAYESGFSSKTAFNTTFKKFTNQTPSEFKKHSSGL</sequence>
<dbReference type="PROSITE" id="PS00041">
    <property type="entry name" value="HTH_ARAC_FAMILY_1"/>
    <property type="match status" value="1"/>
</dbReference>
<evidence type="ECO:0000313" key="7">
    <source>
        <dbReference type="Proteomes" id="UP001252186"/>
    </source>
</evidence>
<accession>A0ABU2Y1U6</accession>
<dbReference type="Pfam" id="PF12833">
    <property type="entry name" value="HTH_18"/>
    <property type="match status" value="1"/>
</dbReference>
<keyword evidence="2" id="KW-0238">DNA-binding</keyword>
<dbReference type="InterPro" id="IPR009057">
    <property type="entry name" value="Homeodomain-like_sf"/>
</dbReference>
<proteinExistence type="predicted"/>
<evidence type="ECO:0000256" key="2">
    <source>
        <dbReference type="ARBA" id="ARBA00023125"/>
    </source>
</evidence>
<gene>
    <name evidence="6" type="ORF">RM519_01945</name>
</gene>
<feature type="transmembrane region" description="Helical" evidence="4">
    <location>
        <begin position="66"/>
        <end position="86"/>
    </location>
</feature>
<dbReference type="Gene3D" id="1.10.10.60">
    <property type="entry name" value="Homeodomain-like"/>
    <property type="match status" value="2"/>
</dbReference>
<dbReference type="PROSITE" id="PS01124">
    <property type="entry name" value="HTH_ARAC_FAMILY_2"/>
    <property type="match status" value="1"/>
</dbReference>
<dbReference type="PANTHER" id="PTHR43280">
    <property type="entry name" value="ARAC-FAMILY TRANSCRIPTIONAL REGULATOR"/>
    <property type="match status" value="1"/>
</dbReference>
<feature type="transmembrane region" description="Helical" evidence="4">
    <location>
        <begin position="6"/>
        <end position="23"/>
    </location>
</feature>
<dbReference type="InterPro" id="IPR018060">
    <property type="entry name" value="HTH_AraC"/>
</dbReference>
<keyword evidence="4" id="KW-0812">Transmembrane</keyword>
<evidence type="ECO:0000256" key="3">
    <source>
        <dbReference type="ARBA" id="ARBA00023163"/>
    </source>
</evidence>
<name>A0ABU2Y1U6_9FLAO</name>
<dbReference type="SMART" id="SM00342">
    <property type="entry name" value="HTH_ARAC"/>
    <property type="match status" value="1"/>
</dbReference>
<dbReference type="RefSeq" id="WP_311591819.1">
    <property type="nucleotide sequence ID" value="NZ_JAVRHV010000001.1"/>
</dbReference>
<dbReference type="InterPro" id="IPR018062">
    <property type="entry name" value="HTH_AraC-typ_CS"/>
</dbReference>
<protein>
    <submittedName>
        <fullName evidence="6">Helix-turn-helix domain-containing protein</fullName>
    </submittedName>
</protein>
<feature type="transmembrane region" description="Helical" evidence="4">
    <location>
        <begin position="123"/>
        <end position="144"/>
    </location>
</feature>
<feature type="domain" description="HTH araC/xylS-type" evidence="5">
    <location>
        <begin position="259"/>
        <end position="360"/>
    </location>
</feature>
<comment type="caution">
    <text evidence="6">The sequence shown here is derived from an EMBL/GenBank/DDBJ whole genome shotgun (WGS) entry which is preliminary data.</text>
</comment>
<dbReference type="EMBL" id="JAVRHV010000001">
    <property type="protein sequence ID" value="MDT0551997.1"/>
    <property type="molecule type" value="Genomic_DNA"/>
</dbReference>
<organism evidence="6 7">
    <name type="scientific">Urechidicola vernalis</name>
    <dbReference type="NCBI Taxonomy" id="3075600"/>
    <lineage>
        <taxon>Bacteria</taxon>
        <taxon>Pseudomonadati</taxon>
        <taxon>Bacteroidota</taxon>
        <taxon>Flavobacteriia</taxon>
        <taxon>Flavobacteriales</taxon>
        <taxon>Flavobacteriaceae</taxon>
        <taxon>Urechidicola</taxon>
    </lineage>
</organism>
<evidence type="ECO:0000313" key="6">
    <source>
        <dbReference type="EMBL" id="MDT0551997.1"/>
    </source>
</evidence>
<feature type="transmembrane region" description="Helical" evidence="4">
    <location>
        <begin position="98"/>
        <end position="117"/>
    </location>
</feature>
<evidence type="ECO:0000259" key="5">
    <source>
        <dbReference type="PROSITE" id="PS01124"/>
    </source>
</evidence>
<feature type="transmembrane region" description="Helical" evidence="4">
    <location>
        <begin position="165"/>
        <end position="188"/>
    </location>
</feature>
<dbReference type="PANTHER" id="PTHR43280:SF29">
    <property type="entry name" value="ARAC-FAMILY TRANSCRIPTIONAL REGULATOR"/>
    <property type="match status" value="1"/>
</dbReference>
<dbReference type="Proteomes" id="UP001252186">
    <property type="component" value="Unassembled WGS sequence"/>
</dbReference>
<evidence type="ECO:0000256" key="1">
    <source>
        <dbReference type="ARBA" id="ARBA00023015"/>
    </source>
</evidence>
<keyword evidence="3" id="KW-0804">Transcription</keyword>
<keyword evidence="4" id="KW-0472">Membrane</keyword>
<dbReference type="SUPFAM" id="SSF46689">
    <property type="entry name" value="Homeodomain-like"/>
    <property type="match status" value="1"/>
</dbReference>
<keyword evidence="7" id="KW-1185">Reference proteome</keyword>
<feature type="transmembrane region" description="Helical" evidence="4">
    <location>
        <begin position="194"/>
        <end position="212"/>
    </location>
</feature>
<keyword evidence="4" id="KW-1133">Transmembrane helix</keyword>
<evidence type="ECO:0000256" key="4">
    <source>
        <dbReference type="SAM" id="Phobius"/>
    </source>
</evidence>
<reference evidence="6 7" key="1">
    <citation type="submission" date="2023-09" db="EMBL/GenBank/DDBJ databases">
        <authorList>
            <person name="Rey-Velasco X."/>
        </authorList>
    </citation>
    <scope>NUCLEOTIDE SEQUENCE [LARGE SCALE GENOMIC DNA]</scope>
    <source>
        <strain evidence="6 7">P050</strain>
    </source>
</reference>